<evidence type="ECO:0000256" key="2">
    <source>
        <dbReference type="SAM" id="SignalP"/>
    </source>
</evidence>
<feature type="chain" id="PRO_5038656786" evidence="2">
    <location>
        <begin position="20"/>
        <end position="437"/>
    </location>
</feature>
<sequence length="437" mass="49403">MRALTWAWCAATAAVLLHAAEYEFDNAFYNQQLLDQVDDALRPWRSGDGGAGLEQGRDQGGRSRPRFRHKGGVLVARWFPSRRGEPAQYQWSWEVPPGVNQTAKLWWRRYYPYNYYNRRYCRYGYCRRYRGRGGYGYGYRRRGYGGYGGYGYRGRGYGYGGGGYGGYGGGYGGGSGGSGGYGNGYGRMGSAFDRMVLADDDATKTTTDRPASSSTAAHHQEAPPQDNDPNADVEDVSVNKDIAQLPEATDEQLDGVDAHPGHIPFQEQVCCGRPVEATLLRQDALREQCYLQVFNETVHSRLEEGQNWDHFSCVAVNEIKESIRCVHQCIWKLRETFDEDDEQVVSVSKLRGFFRDTESQRWRAELMDSAAVKCMAEYQTESRGSSETSRCPGAHLDLSYCLWEELQANCPEQEWNVKSRYCDRVRAVIRSRRGGAS</sequence>
<gene>
    <name evidence="4" type="primary">LOC113209726</name>
</gene>
<organism evidence="3 4">
    <name type="scientific">Frankliniella occidentalis</name>
    <name type="common">Western flower thrips</name>
    <name type="synonym">Euthrips occidentalis</name>
    <dbReference type="NCBI Taxonomy" id="133901"/>
    <lineage>
        <taxon>Eukaryota</taxon>
        <taxon>Metazoa</taxon>
        <taxon>Ecdysozoa</taxon>
        <taxon>Arthropoda</taxon>
        <taxon>Hexapoda</taxon>
        <taxon>Insecta</taxon>
        <taxon>Pterygota</taxon>
        <taxon>Neoptera</taxon>
        <taxon>Paraneoptera</taxon>
        <taxon>Thysanoptera</taxon>
        <taxon>Terebrantia</taxon>
        <taxon>Thripoidea</taxon>
        <taxon>Thripidae</taxon>
        <taxon>Frankliniella</taxon>
    </lineage>
</organism>
<keyword evidence="2" id="KW-0732">Signal</keyword>
<keyword evidence="3" id="KW-1185">Reference proteome</keyword>
<dbReference type="Proteomes" id="UP000504606">
    <property type="component" value="Unplaced"/>
</dbReference>
<reference evidence="4" key="1">
    <citation type="submission" date="2025-08" db="UniProtKB">
        <authorList>
            <consortium name="RefSeq"/>
        </authorList>
    </citation>
    <scope>IDENTIFICATION</scope>
    <source>
        <tissue evidence="4">Whole organism</tissue>
    </source>
</reference>
<feature type="region of interest" description="Disordered" evidence="1">
    <location>
        <begin position="203"/>
        <end position="233"/>
    </location>
</feature>
<evidence type="ECO:0000313" key="3">
    <source>
        <dbReference type="Proteomes" id="UP000504606"/>
    </source>
</evidence>
<dbReference type="RefSeq" id="XP_026283176.2">
    <property type="nucleotide sequence ID" value="XM_026427391.2"/>
</dbReference>
<proteinExistence type="predicted"/>
<evidence type="ECO:0000313" key="4">
    <source>
        <dbReference type="RefSeq" id="XP_026283176.2"/>
    </source>
</evidence>
<dbReference type="OrthoDB" id="6622484at2759"/>
<dbReference type="GeneID" id="113209726"/>
<feature type="signal peptide" evidence="2">
    <location>
        <begin position="1"/>
        <end position="19"/>
    </location>
</feature>
<evidence type="ECO:0000256" key="1">
    <source>
        <dbReference type="SAM" id="MobiDB-lite"/>
    </source>
</evidence>
<dbReference type="KEGG" id="foc:113209726"/>
<protein>
    <submittedName>
        <fullName evidence="4">Uncharacterized protein LOC113209726</fullName>
    </submittedName>
</protein>
<dbReference type="AlphaFoldDB" id="A0A6J1SXK9"/>
<accession>A0A6J1SXK9</accession>
<dbReference type="Gene3D" id="1.10.238.270">
    <property type="match status" value="1"/>
</dbReference>
<feature type="region of interest" description="Disordered" evidence="1">
    <location>
        <begin position="47"/>
        <end position="67"/>
    </location>
</feature>
<name>A0A6J1SXK9_FRAOC</name>